<accession>A0A1G9MBE9</accession>
<reference evidence="1 2" key="1">
    <citation type="submission" date="2016-10" db="EMBL/GenBank/DDBJ databases">
        <authorList>
            <person name="de Groot N.N."/>
        </authorList>
    </citation>
    <scope>NUCLEOTIDE SEQUENCE [LARGE SCALE GENOMIC DNA]</scope>
    <source>
        <strain evidence="1 2">CGMCC 1.9159</strain>
    </source>
</reference>
<dbReference type="Proteomes" id="UP000199475">
    <property type="component" value="Unassembled WGS sequence"/>
</dbReference>
<sequence length="75" mass="8623">MKGFFWFSAGAAAASYVIFRGRRIYREYVPEPLRRQIAAHGDDAALDLGRFTATFRTAMAEREAELRRELNLPEN</sequence>
<gene>
    <name evidence="1" type="ORF">SAMN04488242_2518</name>
</gene>
<proteinExistence type="predicted"/>
<organism evidence="1 2">
    <name type="scientific">Tessaracoccus oleiagri</name>
    <dbReference type="NCBI Taxonomy" id="686624"/>
    <lineage>
        <taxon>Bacteria</taxon>
        <taxon>Bacillati</taxon>
        <taxon>Actinomycetota</taxon>
        <taxon>Actinomycetes</taxon>
        <taxon>Propionibacteriales</taxon>
        <taxon>Propionibacteriaceae</taxon>
        <taxon>Tessaracoccus</taxon>
    </lineage>
</organism>
<dbReference type="AlphaFoldDB" id="A0A1G9MBE9"/>
<dbReference type="EMBL" id="FNGP01000005">
    <property type="protein sequence ID" value="SDL71454.1"/>
    <property type="molecule type" value="Genomic_DNA"/>
</dbReference>
<dbReference type="InterPro" id="IPR046165">
    <property type="entry name" value="DUF6167"/>
</dbReference>
<dbReference type="STRING" id="686624.SAMN04488242_2518"/>
<evidence type="ECO:0000313" key="2">
    <source>
        <dbReference type="Proteomes" id="UP000199475"/>
    </source>
</evidence>
<name>A0A1G9MBE9_9ACTN</name>
<dbReference type="Pfam" id="PF19664">
    <property type="entry name" value="DUF6167"/>
    <property type="match status" value="1"/>
</dbReference>
<dbReference type="RefSeq" id="WP_093252818.1">
    <property type="nucleotide sequence ID" value="NZ_FNGP01000005.1"/>
</dbReference>
<evidence type="ECO:0000313" key="1">
    <source>
        <dbReference type="EMBL" id="SDL71454.1"/>
    </source>
</evidence>
<keyword evidence="2" id="KW-1185">Reference proteome</keyword>
<protein>
    <submittedName>
        <fullName evidence="1">Uncharacterized protein</fullName>
    </submittedName>
</protein>